<organism evidence="8 9">
    <name type="scientific">Genlisea aurea</name>
    <dbReference type="NCBI Taxonomy" id="192259"/>
    <lineage>
        <taxon>Eukaryota</taxon>
        <taxon>Viridiplantae</taxon>
        <taxon>Streptophyta</taxon>
        <taxon>Embryophyta</taxon>
        <taxon>Tracheophyta</taxon>
        <taxon>Spermatophyta</taxon>
        <taxon>Magnoliopsida</taxon>
        <taxon>eudicotyledons</taxon>
        <taxon>Gunneridae</taxon>
        <taxon>Pentapetalae</taxon>
        <taxon>asterids</taxon>
        <taxon>lamiids</taxon>
        <taxon>Lamiales</taxon>
        <taxon>Lentibulariaceae</taxon>
        <taxon>Genlisea</taxon>
    </lineage>
</organism>
<feature type="domain" description="NUP160 C-terminal TPR" evidence="6">
    <location>
        <begin position="1190"/>
        <end position="1442"/>
    </location>
</feature>
<proteinExistence type="predicted"/>
<dbReference type="PANTHER" id="PTHR21286">
    <property type="entry name" value="NUCLEAR PORE COMPLEX PROTEIN NUP160"/>
    <property type="match status" value="1"/>
</dbReference>
<keyword evidence="3" id="KW-0539">Nucleus</keyword>
<dbReference type="Pfam" id="PF17238">
    <property type="entry name" value="NUP160_helical_2"/>
    <property type="match status" value="1"/>
</dbReference>
<dbReference type="Pfam" id="PF23354">
    <property type="entry name" value="TPR_NUP160_120_M"/>
    <property type="match status" value="1"/>
</dbReference>
<feature type="domain" description="Nucleoporin Nup120/160 beta-propeller" evidence="4">
    <location>
        <begin position="197"/>
        <end position="498"/>
    </location>
</feature>
<reference evidence="8 9" key="1">
    <citation type="journal article" date="2013" name="BMC Genomics">
        <title>The miniature genome of a carnivorous plant Genlisea aurea contains a low number of genes and short non-coding sequences.</title>
        <authorList>
            <person name="Leushkin E.V."/>
            <person name="Sutormin R.A."/>
            <person name="Nabieva E.R."/>
            <person name="Penin A.A."/>
            <person name="Kondrashov A.S."/>
            <person name="Logacheva M.D."/>
        </authorList>
    </citation>
    <scope>NUCLEOTIDE SEQUENCE [LARGE SCALE GENOMIC DNA]</scope>
</reference>
<evidence type="ECO:0000259" key="5">
    <source>
        <dbReference type="Pfam" id="PF17238"/>
    </source>
</evidence>
<evidence type="ECO:0000256" key="1">
    <source>
        <dbReference type="ARBA" id="ARBA00004123"/>
    </source>
</evidence>
<name>S8E472_9LAMI</name>
<sequence>MEVPLLNTDSIEWRQVYVPSSSSPSTADRSRCKASSSYSVIGNPPSYLIWKTSKARPNYLEIIELCFQKQMPRIGLRFIFPDALFPFAFICKDVNELTYKHQLVLYALTISGVAYLIRIRDKFDYGASANLLPNEFIECNIYSFPHNGEINAVTATLGYLLIGKIYFVGFWFELRDDGGFLRNILSRYDFMIMLAAIQDLVISKVKQRELLFVLHSDGSFRIWDLISHGKVFDHAITIPAWTGSDFVRLWIGESNENGTIPLAVLHRQNTNVSSETIFLNGLHCNMGNRMSLTLGPWSRSISLEEGGLIDVKLVSNEVWILKEDGLIQQEVFGDANKTSINYYPLLESYVSDLLFQSSEHSCDDLLWLSLSLFSSAKEEITPFLSSVFLHALLLPGVLCVPVLRQTLGSHNTTFTDLDFGSLTVDGLKREILSVINYQGTNESPVSTLQRWNAFCSLFVKNWCKYNVACGLLLDPFTGGIGLVRNTLISVFRGLEDAECAIYGNVNESVYLVQTKLGFDNSSAGLDREILSEYFQCVRYISHQLGKASSAIIYDTLIRSAHISSVEVISHFQKILETGYSSSAASVLISETGFDIAWENEPLNRKNLRKFSMNMHLSLSALCHKAHSWSKVLDVVENYLKLLVPQKHVLNFDFKANIHFSGSAIVQTTCQIAKIKLESSFNVLLLLNYIARISGQIGMSQSDVLRINLDLIPMVQEIVMEWHIIHFLGTCPSQSPTIDDFGSHFSSLQIDSNPDRRLWISRLGKCDFSLAFILLLSMQNSSSELENLSFSHWPNPNSLVSLSRELTSWIIWGRTEGSPVFFSNAIHITAILLRHGQLNAAENLLMMLDMHLCEQRMFESLQAVDGLSSAIFHLIGCCHVAQSYRELNISTRNKKVGEAIRLFFRTASTEGSYNTLRSLLQEAGWLHIDLGFSTVAAWKLQYYQWVMQLFERYNLYDAAWQFALAALEQVDEALETINGSTGENIEESVTTLKGRLWSNAFKFALDHNKYHDAYCAIISNPDEESKNLCLRRFIIVLYDQGAIKILCDGELPLIGLEEKVERELIWKAERTNLFIKPNAFKVLYAFEMHRHNWCRAASFMYLYSMRLRAEASVKNRQLKSSTLQERLNALAAVVNALQLVHPAHAWIAAPFEETSLTEEIYPKKARITTQELCPRDAALPHELTSSYLDAEKLEEEYVLTAAEYFLSLADIKWTVHGNAKPTCELIDLLVESNLYDLAFTVILKFWKGSGLQREIERVFIAMALKCLLNEEIQLLHGKEHKISSLLLTSSEGDLVEDSPDAAAIITAAQEIPGGSHWERLELYLEKYKTFHPRLPLVVSRTLLSADSQIELPIWLIQHFTGCNNGIDVGVGLSGPALLFNVYVEYGRYAEAVKLIMDYLASVVNGEMQGSVALSGVWVPYNSIERLLWALDESESKLELEQLKGILQGALVKHLN</sequence>
<dbReference type="Proteomes" id="UP000015453">
    <property type="component" value="Unassembled WGS sequence"/>
</dbReference>
<dbReference type="InterPro" id="IPR056535">
    <property type="entry name" value="TPR_NUP160_M"/>
</dbReference>
<evidence type="ECO:0000256" key="3">
    <source>
        <dbReference type="ARBA" id="ARBA00023242"/>
    </source>
</evidence>
<keyword evidence="9" id="KW-1185">Reference proteome</keyword>
<evidence type="ECO:0000313" key="9">
    <source>
        <dbReference type="Proteomes" id="UP000015453"/>
    </source>
</evidence>
<protein>
    <submittedName>
        <fullName evidence="8">Uncharacterized protein</fullName>
    </submittedName>
</protein>
<comment type="caution">
    <text evidence="8">The sequence shown here is derived from an EMBL/GenBank/DDBJ whole genome shotgun (WGS) entry which is preliminary data.</text>
</comment>
<dbReference type="InterPro" id="IPR021717">
    <property type="entry name" value="Nucleoporin_Nup160"/>
</dbReference>
<dbReference type="InterPro" id="IPR059141">
    <property type="entry name" value="Beta-prop_Nup120_160"/>
</dbReference>
<evidence type="ECO:0000259" key="6">
    <source>
        <dbReference type="Pfam" id="PF23347"/>
    </source>
</evidence>
<accession>S8E472</accession>
<feature type="domain" description="NUP160 helical" evidence="5">
    <location>
        <begin position="519"/>
        <end position="710"/>
    </location>
</feature>
<dbReference type="EMBL" id="AUSU01003302">
    <property type="protein sequence ID" value="EPS67092.1"/>
    <property type="molecule type" value="Genomic_DNA"/>
</dbReference>
<dbReference type="GO" id="GO:0017056">
    <property type="term" value="F:structural constituent of nuclear pore"/>
    <property type="evidence" value="ECO:0007669"/>
    <property type="project" value="TreeGrafter"/>
</dbReference>
<dbReference type="Pfam" id="PF23347">
    <property type="entry name" value="TPR_Nup160_C"/>
    <property type="match status" value="1"/>
</dbReference>
<dbReference type="InterPro" id="IPR056536">
    <property type="entry name" value="TPR_NUP160_C"/>
</dbReference>
<evidence type="ECO:0000313" key="8">
    <source>
        <dbReference type="EMBL" id="EPS67092.1"/>
    </source>
</evidence>
<dbReference type="InterPro" id="IPR035192">
    <property type="entry name" value="NUP160_hel_plant"/>
</dbReference>
<comment type="subcellular location">
    <subcellularLocation>
        <location evidence="1">Nucleus</location>
    </subcellularLocation>
</comment>
<dbReference type="OrthoDB" id="67716at2759"/>
<dbReference type="PANTHER" id="PTHR21286:SF0">
    <property type="entry name" value="NUCLEAR PORE COMPLEX PROTEIN NUP160"/>
    <property type="match status" value="1"/>
</dbReference>
<dbReference type="Pfam" id="PF11715">
    <property type="entry name" value="Beta-prop_Nup120_160"/>
    <property type="match status" value="1"/>
</dbReference>
<evidence type="ECO:0000256" key="2">
    <source>
        <dbReference type="ARBA" id="ARBA00022448"/>
    </source>
</evidence>
<dbReference type="GO" id="GO:0005643">
    <property type="term" value="C:nuclear pore"/>
    <property type="evidence" value="ECO:0007669"/>
    <property type="project" value="UniProtKB-ARBA"/>
</dbReference>
<gene>
    <name evidence="8" type="ORF">M569_07685</name>
</gene>
<evidence type="ECO:0000259" key="4">
    <source>
        <dbReference type="Pfam" id="PF11715"/>
    </source>
</evidence>
<evidence type="ECO:0000259" key="7">
    <source>
        <dbReference type="Pfam" id="PF23354"/>
    </source>
</evidence>
<keyword evidence="2" id="KW-0813">Transport</keyword>
<feature type="domain" description="NUP160 middle TPR" evidence="7">
    <location>
        <begin position="898"/>
        <end position="1138"/>
    </location>
</feature>